<gene>
    <name evidence="6" type="ORF">CSUI_008329</name>
</gene>
<dbReference type="OrthoDB" id="10252354at2759"/>
<evidence type="ECO:0000256" key="3">
    <source>
        <dbReference type="ARBA" id="ARBA00023274"/>
    </source>
</evidence>
<dbReference type="RefSeq" id="XP_067919562.1">
    <property type="nucleotide sequence ID" value="XM_068068463.1"/>
</dbReference>
<evidence type="ECO:0000313" key="6">
    <source>
        <dbReference type="EMBL" id="PHJ17848.1"/>
    </source>
</evidence>
<dbReference type="Pfam" id="PF01281">
    <property type="entry name" value="Ribosomal_L9_N"/>
    <property type="match status" value="1"/>
</dbReference>
<comment type="similarity">
    <text evidence="1">Belongs to the bacterial ribosomal protein bL9 family.</text>
</comment>
<feature type="region of interest" description="Disordered" evidence="4">
    <location>
        <begin position="327"/>
        <end position="370"/>
    </location>
</feature>
<dbReference type="EMBL" id="MIGC01004630">
    <property type="protein sequence ID" value="PHJ17848.1"/>
    <property type="molecule type" value="Genomic_DNA"/>
</dbReference>
<dbReference type="GO" id="GO:1990904">
    <property type="term" value="C:ribonucleoprotein complex"/>
    <property type="evidence" value="ECO:0007669"/>
    <property type="project" value="UniProtKB-KW"/>
</dbReference>
<accession>A0A2C6KMK1</accession>
<dbReference type="PANTHER" id="PTHR21368">
    <property type="entry name" value="50S RIBOSOMAL PROTEIN L9"/>
    <property type="match status" value="1"/>
</dbReference>
<name>A0A2C6KMK1_9APIC</name>
<organism evidence="6 7">
    <name type="scientific">Cystoisospora suis</name>
    <dbReference type="NCBI Taxonomy" id="483139"/>
    <lineage>
        <taxon>Eukaryota</taxon>
        <taxon>Sar</taxon>
        <taxon>Alveolata</taxon>
        <taxon>Apicomplexa</taxon>
        <taxon>Conoidasida</taxon>
        <taxon>Coccidia</taxon>
        <taxon>Eucoccidiorida</taxon>
        <taxon>Eimeriorina</taxon>
        <taxon>Sarcocystidae</taxon>
        <taxon>Cystoisospora</taxon>
    </lineage>
</organism>
<proteinExistence type="inferred from homology"/>
<keyword evidence="3" id="KW-0687">Ribonucleoprotein</keyword>
<dbReference type="InterPro" id="IPR009027">
    <property type="entry name" value="Ribosomal_bL9/RNase_H1_N"/>
</dbReference>
<sequence>MSCCSVSRFLPSLPLPHLSHFRQGLEWRKFVHYYRSSFSHWPQHLFFDKRDLSRREELLQEGELVRFISYRAPCSSTSTPRHTRTTDIFHRHLCRRKDRRKTQSACNDHDISVRSSYIFIESISSPSSLRSCLPSPSRSPPRHRSYSPTLFPLHNPFLRSTSLLCSERCFVSCRPSSRMPLQPIMESCLLSGIRGQHEIPLPFFTFPPALYVKRLVNFNRIHQRFFAISHINPSISKGTVSYRVPNPYIPIILLRNVEGIGMKGQLTQVRRGTYRHVLQPRKLAVVATWQNIDRYYLLRKEKKAYEKAEGRRTGSVRDQVFDGKALKRASEGGIEEQDERKTEESSRKERSTRKDTNQSMRSIGEGKEGDRALLDELQEDHSEQSIYSYLDKYRPTFLVDTEETDSATIQGDGVSIYDVLERLTLDIELDLLPSQIFFYRRLGDSRHTTEDIAALQSRKDEEMYRGEITSGVAEDEEMRREGRIRKCGLYEVYLILPTPRAQQNRKRSFILEVSSKQERIRLLKERQRREEEEAKRLDFSLGDM</sequence>
<keyword evidence="7" id="KW-1185">Reference proteome</keyword>
<dbReference type="AlphaFoldDB" id="A0A2C6KMK1"/>
<dbReference type="VEuPathDB" id="ToxoDB:CSUI_008329"/>
<dbReference type="SUPFAM" id="SSF55658">
    <property type="entry name" value="L9 N-domain-like"/>
    <property type="match status" value="1"/>
</dbReference>
<dbReference type="Proteomes" id="UP000221165">
    <property type="component" value="Unassembled WGS sequence"/>
</dbReference>
<dbReference type="InterPro" id="IPR000244">
    <property type="entry name" value="Ribosomal_bL9"/>
</dbReference>
<evidence type="ECO:0000256" key="4">
    <source>
        <dbReference type="SAM" id="MobiDB-lite"/>
    </source>
</evidence>
<reference evidence="6 7" key="1">
    <citation type="journal article" date="2017" name="Int. J. Parasitol.">
        <title>The genome of the protozoan parasite Cystoisospora suis and a reverse vaccinology approach to identify vaccine candidates.</title>
        <authorList>
            <person name="Palmieri N."/>
            <person name="Shrestha A."/>
            <person name="Ruttkowski B."/>
            <person name="Beck T."/>
            <person name="Vogl C."/>
            <person name="Tomley F."/>
            <person name="Blake D.P."/>
            <person name="Joachim A."/>
        </authorList>
    </citation>
    <scope>NUCLEOTIDE SEQUENCE [LARGE SCALE GENOMIC DNA]</scope>
    <source>
        <strain evidence="6 7">Wien I</strain>
    </source>
</reference>
<evidence type="ECO:0000259" key="5">
    <source>
        <dbReference type="Pfam" id="PF01281"/>
    </source>
</evidence>
<dbReference type="GO" id="GO:0005840">
    <property type="term" value="C:ribosome"/>
    <property type="evidence" value="ECO:0007669"/>
    <property type="project" value="UniProtKB-KW"/>
</dbReference>
<comment type="caution">
    <text evidence="6">The sequence shown here is derived from an EMBL/GenBank/DDBJ whole genome shotgun (WGS) entry which is preliminary data.</text>
</comment>
<feature type="compositionally biased region" description="Basic and acidic residues" evidence="4">
    <location>
        <begin position="338"/>
        <end position="356"/>
    </location>
</feature>
<dbReference type="Gene3D" id="3.40.5.10">
    <property type="entry name" value="Ribosomal protein L9, N-terminal domain"/>
    <property type="match status" value="1"/>
</dbReference>
<dbReference type="InterPro" id="IPR036935">
    <property type="entry name" value="Ribosomal_bL9_N_sf"/>
</dbReference>
<evidence type="ECO:0000313" key="7">
    <source>
        <dbReference type="Proteomes" id="UP000221165"/>
    </source>
</evidence>
<dbReference type="InterPro" id="IPR020070">
    <property type="entry name" value="Ribosomal_bL9_N"/>
</dbReference>
<dbReference type="GO" id="GO:0006412">
    <property type="term" value="P:translation"/>
    <property type="evidence" value="ECO:0007669"/>
    <property type="project" value="InterPro"/>
</dbReference>
<evidence type="ECO:0000256" key="1">
    <source>
        <dbReference type="ARBA" id="ARBA00010605"/>
    </source>
</evidence>
<dbReference type="GeneID" id="94431674"/>
<keyword evidence="2 6" id="KW-0689">Ribosomal protein</keyword>
<protein>
    <submittedName>
        <fullName evidence="6">Ribosomal protein n-terminal domain-containing protein</fullName>
    </submittedName>
</protein>
<evidence type="ECO:0000256" key="2">
    <source>
        <dbReference type="ARBA" id="ARBA00022980"/>
    </source>
</evidence>
<dbReference type="GO" id="GO:0003735">
    <property type="term" value="F:structural constituent of ribosome"/>
    <property type="evidence" value="ECO:0007669"/>
    <property type="project" value="InterPro"/>
</dbReference>
<feature type="domain" description="Ribosomal protein L9" evidence="5">
    <location>
        <begin position="250"/>
        <end position="294"/>
    </location>
</feature>